<name>K0B8S5_9ARCH</name>
<dbReference type="OrthoDB" id="1316at2157"/>
<evidence type="ECO:0000313" key="2">
    <source>
        <dbReference type="Proteomes" id="UP000006100"/>
    </source>
</evidence>
<reference evidence="1 2" key="1">
    <citation type="journal article" date="2012" name="J. Bacteriol.">
        <title>Draft Genome Sequence of an Ammonia-Oxidizing Archaeon, "Candidatus Nitrosopumilus sediminis" AR2, from Svalbard in the Arctic Circle.</title>
        <authorList>
            <person name="Park S.J."/>
            <person name="Kim J.G."/>
            <person name="Jung M.Y."/>
            <person name="Kim S.J."/>
            <person name="Cha I.T."/>
            <person name="Ghai R."/>
            <person name="Martin-Cuadrado A.B."/>
            <person name="Rodriguez-Valera F."/>
            <person name="Rhee S.K."/>
        </authorList>
    </citation>
    <scope>NUCLEOTIDE SEQUENCE [LARGE SCALE GENOMIC DNA]</scope>
    <source>
        <strain evidence="1 2">AR2</strain>
    </source>
</reference>
<dbReference type="Gene3D" id="1.10.10.10">
    <property type="entry name" value="Winged helix-like DNA-binding domain superfamily/Winged helix DNA-binding domain"/>
    <property type="match status" value="1"/>
</dbReference>
<dbReference type="KEGG" id="nir:NSED_03910"/>
<dbReference type="AlphaFoldDB" id="K0B8S5"/>
<evidence type="ECO:0000313" key="1">
    <source>
        <dbReference type="EMBL" id="AFS82588.1"/>
    </source>
</evidence>
<dbReference type="eggNOG" id="arCOG01686">
    <property type="taxonomic scope" value="Archaea"/>
</dbReference>
<organism evidence="1 2">
    <name type="scientific">Candidatus Nitrosopumilus sediminis</name>
    <dbReference type="NCBI Taxonomy" id="1229909"/>
    <lineage>
        <taxon>Archaea</taxon>
        <taxon>Nitrososphaerota</taxon>
        <taxon>Nitrososphaeria</taxon>
        <taxon>Nitrosopumilales</taxon>
        <taxon>Nitrosopumilaceae</taxon>
        <taxon>Nitrosopumilus</taxon>
    </lineage>
</organism>
<dbReference type="SUPFAM" id="SSF46785">
    <property type="entry name" value="Winged helix' DNA-binding domain"/>
    <property type="match status" value="1"/>
</dbReference>
<proteinExistence type="predicted"/>
<dbReference type="HOGENOM" id="CLU_1335006_0_0_2"/>
<accession>K0B8S5</accession>
<keyword evidence="2" id="KW-1185">Reference proteome</keyword>
<sequence>MADISTSARTSMDIFRAIMDHGPLTLYSANSKTRIPIGTIHRHFKQLSKSGKIRVYKSKDKGRKKIEYGPTMYGIVSFYKQDMEFAEKIENYYLIWIENKEFQKDLEGEGFDVSKDNLKKSKQVFRKYMNYFSAVEEQIEKIKNGEDSISRDMQVFFSSMMLSSNPKYQKLWTELYGELPGMQKSLEEYMDSMIKSYKEFKKNLK</sequence>
<dbReference type="InterPro" id="IPR036388">
    <property type="entry name" value="WH-like_DNA-bd_sf"/>
</dbReference>
<dbReference type="EMBL" id="CP003843">
    <property type="protein sequence ID" value="AFS82588.1"/>
    <property type="molecule type" value="Genomic_DNA"/>
</dbReference>
<protein>
    <submittedName>
        <fullName evidence="1">Uncharacterized protein</fullName>
    </submittedName>
</protein>
<dbReference type="STRING" id="1229909.NSED_03910"/>
<gene>
    <name evidence="1" type="ORF">NSED_03910</name>
</gene>
<dbReference type="Proteomes" id="UP000006100">
    <property type="component" value="Chromosome"/>
</dbReference>
<dbReference type="PATRIC" id="fig|1229909.8.peg.844"/>
<dbReference type="InterPro" id="IPR036390">
    <property type="entry name" value="WH_DNA-bd_sf"/>
</dbReference>